<dbReference type="RefSeq" id="WP_010499607.1">
    <property type="nucleotide sequence ID" value="NZ_BSDJ01000017.1"/>
</dbReference>
<dbReference type="eggNOG" id="COG5566">
    <property type="taxonomic scope" value="Bacteria"/>
</dbReference>
<feature type="domain" description="Mor transcription activator" evidence="1">
    <location>
        <begin position="13"/>
        <end position="95"/>
    </location>
</feature>
<dbReference type="Proteomes" id="UP000028123">
    <property type="component" value="Unassembled WGS sequence"/>
</dbReference>
<dbReference type="EMBL" id="JNVM01000020">
    <property type="protein sequence ID" value="KEQ23759.1"/>
    <property type="molecule type" value="Genomic_DNA"/>
</dbReference>
<dbReference type="InterPro" id="IPR052411">
    <property type="entry name" value="c-mor_Regulatory_Protein"/>
</dbReference>
<dbReference type="InterPro" id="IPR009057">
    <property type="entry name" value="Homeodomain-like_sf"/>
</dbReference>
<dbReference type="OrthoDB" id="9800398at2"/>
<dbReference type="Pfam" id="PF08765">
    <property type="entry name" value="Mor"/>
    <property type="match status" value="1"/>
</dbReference>
<keyword evidence="3" id="KW-1185">Reference proteome</keyword>
<accession>A0A081NZ86</accession>
<dbReference type="NCBIfam" id="NF040785">
    <property type="entry name" value="CD3324_fam"/>
    <property type="match status" value="1"/>
</dbReference>
<comment type="caution">
    <text evidence="2">The sequence shown here is derived from an EMBL/GenBank/DDBJ whole genome shotgun (WGS) entry which is preliminary data.</text>
</comment>
<dbReference type="Gene3D" id="1.10.10.60">
    <property type="entry name" value="Homeodomain-like"/>
    <property type="match status" value="1"/>
</dbReference>
<name>A0A081NZ86_9BACL</name>
<dbReference type="PANTHER" id="PTHR37812">
    <property type="entry name" value="MU-LIKE PROPHAGE FLUMU PROTEIN C"/>
    <property type="match status" value="1"/>
</dbReference>
<dbReference type="AlphaFoldDB" id="A0A081NZ86"/>
<organism evidence="2 3">
    <name type="scientific">Paenibacillus tyrfis</name>
    <dbReference type="NCBI Taxonomy" id="1501230"/>
    <lineage>
        <taxon>Bacteria</taxon>
        <taxon>Bacillati</taxon>
        <taxon>Bacillota</taxon>
        <taxon>Bacilli</taxon>
        <taxon>Bacillales</taxon>
        <taxon>Paenibacillaceae</taxon>
        <taxon>Paenibacillus</taxon>
    </lineage>
</organism>
<reference evidence="2 3" key="1">
    <citation type="submission" date="2014-06" db="EMBL/GenBank/DDBJ databases">
        <title>Draft genome sequence of Paenibacillus sp. MSt1.</title>
        <authorList>
            <person name="Aw Y.K."/>
            <person name="Ong K.S."/>
            <person name="Gan H.M."/>
            <person name="Lee S.M."/>
        </authorList>
    </citation>
    <scope>NUCLEOTIDE SEQUENCE [LARGE SCALE GENOMIC DNA]</scope>
    <source>
        <strain evidence="2 3">MSt1</strain>
    </source>
</reference>
<proteinExistence type="predicted"/>
<protein>
    <recommendedName>
        <fullName evidence="1">Mor transcription activator domain-containing protein</fullName>
    </recommendedName>
</protein>
<evidence type="ECO:0000313" key="3">
    <source>
        <dbReference type="Proteomes" id="UP000028123"/>
    </source>
</evidence>
<dbReference type="InterPro" id="IPR014875">
    <property type="entry name" value="Mor_transcription_activator"/>
</dbReference>
<dbReference type="PANTHER" id="PTHR37812:SF1">
    <property type="entry name" value="MU-LIKE PROPHAGE FLUMU PROTEIN C"/>
    <property type="match status" value="1"/>
</dbReference>
<evidence type="ECO:0000313" key="2">
    <source>
        <dbReference type="EMBL" id="KEQ23759.1"/>
    </source>
</evidence>
<evidence type="ECO:0000259" key="1">
    <source>
        <dbReference type="Pfam" id="PF08765"/>
    </source>
</evidence>
<gene>
    <name evidence="2" type="ORF">ET33_14930</name>
</gene>
<dbReference type="InterPro" id="IPR049739">
    <property type="entry name" value="YraL-like"/>
</dbReference>
<sequence length="102" mass="11974">MGYKNGKDILPPSLLKQLQDYIQGEIIYIPKKEQTRAGWGENNGTRQSIMRRNFEIFRLYENGHTVTDLIRQFHLSEDSIRKIIVKTRGLNSRQQETASTRH</sequence>
<dbReference type="SUPFAM" id="SSF46689">
    <property type="entry name" value="Homeodomain-like"/>
    <property type="match status" value="1"/>
</dbReference>